<sequence length="391" mass="44485">MAPETVEFSNAADLILEFTQGATKRRGFVSSASLANASEIWRQTLDRDTALRNLPTELVDGKIFRVLSLPSNYDANALVTIMHILHHKARKVPRSISFEDLVNISFICDKFSLTESLLPWPEFWIEDLVDENSNQGDERWLFISYVFPEIEGAQAQAAGISARLVRECCGWTSKDSTHFVRYVERSDQIILDPKDRSVVRADLMPASLLEEIWNKRKESLAKMVSITEDFYGTMMFHSHGLRNNIPLCSNQSCIDVATGSLIRSMRELNLPIYAPFPANVFTDLPLWLIQSRLMALKCTTILPWSRIDTTGLFKHLFKLPTDDAYYHYQFHSKSNNTTEFSAIFLSDPSEDLSITDPEREGDAEQIYDIGKSDCGVAVKIRQFHEKISTVI</sequence>
<organism evidence="1 2">
    <name type="scientific">Dactylellina haptotyla (strain CBS 200.50)</name>
    <name type="common">Nematode-trapping fungus</name>
    <name type="synonym">Monacrosporium haptotylum</name>
    <dbReference type="NCBI Taxonomy" id="1284197"/>
    <lineage>
        <taxon>Eukaryota</taxon>
        <taxon>Fungi</taxon>
        <taxon>Dikarya</taxon>
        <taxon>Ascomycota</taxon>
        <taxon>Pezizomycotina</taxon>
        <taxon>Orbiliomycetes</taxon>
        <taxon>Orbiliales</taxon>
        <taxon>Orbiliaceae</taxon>
        <taxon>Dactylellina</taxon>
    </lineage>
</organism>
<dbReference type="eggNOG" id="ENOG502SY77">
    <property type="taxonomic scope" value="Eukaryota"/>
</dbReference>
<comment type="caution">
    <text evidence="1">The sequence shown here is derived from an EMBL/GenBank/DDBJ whole genome shotgun (WGS) entry which is preliminary data.</text>
</comment>
<reference evidence="1 2" key="1">
    <citation type="journal article" date="2013" name="PLoS Genet.">
        <title>Genomic mechanisms accounting for the adaptation to parasitism in nematode-trapping fungi.</title>
        <authorList>
            <person name="Meerupati T."/>
            <person name="Andersson K.M."/>
            <person name="Friman E."/>
            <person name="Kumar D."/>
            <person name="Tunlid A."/>
            <person name="Ahren D."/>
        </authorList>
    </citation>
    <scope>NUCLEOTIDE SEQUENCE [LARGE SCALE GENOMIC DNA]</scope>
    <source>
        <strain evidence="1 2">CBS 200.50</strain>
    </source>
</reference>
<name>S8C1Z8_DACHA</name>
<accession>S8C1Z8</accession>
<gene>
    <name evidence="1" type="ORF">H072_268</name>
</gene>
<evidence type="ECO:0000313" key="1">
    <source>
        <dbReference type="EMBL" id="EPS45773.1"/>
    </source>
</evidence>
<protein>
    <submittedName>
        <fullName evidence="1">Uncharacterized protein</fullName>
    </submittedName>
</protein>
<evidence type="ECO:0000313" key="2">
    <source>
        <dbReference type="Proteomes" id="UP000015100"/>
    </source>
</evidence>
<keyword evidence="2" id="KW-1185">Reference proteome</keyword>
<dbReference type="HOGENOM" id="CLU_644084_0_0_1"/>
<dbReference type="AlphaFoldDB" id="S8C1Z8"/>
<reference evidence="2" key="2">
    <citation type="submission" date="2013-04" db="EMBL/GenBank/DDBJ databases">
        <title>Genomic mechanisms accounting for the adaptation to parasitism in nematode-trapping fungi.</title>
        <authorList>
            <person name="Ahren D.G."/>
        </authorList>
    </citation>
    <scope>NUCLEOTIDE SEQUENCE [LARGE SCALE GENOMIC DNA]</scope>
    <source>
        <strain evidence="2">CBS 200.50</strain>
    </source>
</reference>
<proteinExistence type="predicted"/>
<dbReference type="OrthoDB" id="5326346at2759"/>
<dbReference type="Proteomes" id="UP000015100">
    <property type="component" value="Unassembled WGS sequence"/>
</dbReference>
<dbReference type="EMBL" id="AQGS01000003">
    <property type="protein sequence ID" value="EPS45773.1"/>
    <property type="molecule type" value="Genomic_DNA"/>
</dbReference>
<dbReference type="STRING" id="1284197.S8C1Z8"/>